<accession>A0A830GEH9</accession>
<dbReference type="Pfam" id="PF22703">
    <property type="entry name" value="Cdc6_lid"/>
    <property type="match status" value="1"/>
</dbReference>
<keyword evidence="8" id="KW-0132">Cell division</keyword>
<dbReference type="GO" id="GO:0005524">
    <property type="term" value="F:ATP binding"/>
    <property type="evidence" value="ECO:0007669"/>
    <property type="project" value="UniProtKB-UniRule"/>
</dbReference>
<dbReference type="Pfam" id="PF09079">
    <property type="entry name" value="WHD_Cdc6"/>
    <property type="match status" value="1"/>
</dbReference>
<dbReference type="NCBIfam" id="TIGR02928">
    <property type="entry name" value="orc1/cdc6 family replication initiation protein"/>
    <property type="match status" value="1"/>
</dbReference>
<sequence>MGKAENPFTSLNEIWANRDVLHEDYTPTEILERESERDKLAAHLAPVANGNRPNNIFLYGKTGVGKTVVTEYMLGKLDEFKDPTVDLSVVTLNCQNCSSSYQVAVALVNELHDETDQISPTGYPAETVYQYLYDELDQLGGTVLVVLDEIDAIGDDDGLLYELPRARSKGDVENVKLGVIGISNDLEFKKNLSSKVKSTLCEKELVFTPYDATELQTIVMDRAESAFLDDVVQDGVIEHVAAIAAKNSGDARQAIRLLREAGDLAKQSESGAVVTDDIVEAAKEELEASRIERAVDDLPLQTKLATLTLAFRTEASSGPIRTAALHDTYCQIARENGVERRSHDAFRDQLDDLDMLGIALRHRHNEGRGGGIYYTWESDIAYGVVRDVLDELNTP</sequence>
<dbReference type="InterPro" id="IPR014277">
    <property type="entry name" value="Orc1/Cdc6_arc"/>
</dbReference>
<feature type="binding site" evidence="5">
    <location>
        <begin position="64"/>
        <end position="68"/>
    </location>
    <ligand>
        <name>ATP</name>
        <dbReference type="ChEBI" id="CHEBI:30616"/>
    </ligand>
</feature>
<dbReference type="Proteomes" id="UP000608850">
    <property type="component" value="Unassembled WGS sequence"/>
</dbReference>
<dbReference type="InterPro" id="IPR049945">
    <property type="entry name" value="AAA_22"/>
</dbReference>
<dbReference type="Gene3D" id="3.40.50.300">
    <property type="entry name" value="P-loop containing nucleotide triphosphate hydrolases"/>
    <property type="match status" value="1"/>
</dbReference>
<proteinExistence type="inferred from homology"/>
<dbReference type="GO" id="GO:0006260">
    <property type="term" value="P:DNA replication"/>
    <property type="evidence" value="ECO:0007669"/>
    <property type="project" value="UniProtKB-UniRule"/>
</dbReference>
<feature type="domain" description="Cdc6 C-terminal" evidence="7">
    <location>
        <begin position="304"/>
        <end position="389"/>
    </location>
</feature>
<reference evidence="8 9" key="1">
    <citation type="journal article" date="2019" name="Int. J. Syst. Evol. Microbiol.">
        <title>The Global Catalogue of Microorganisms (GCM) 10K type strain sequencing project: providing services to taxonomists for standard genome sequencing and annotation.</title>
        <authorList>
            <consortium name="The Broad Institute Genomics Platform"/>
            <consortium name="The Broad Institute Genome Sequencing Center for Infectious Disease"/>
            <person name="Wu L."/>
            <person name="Ma J."/>
        </authorList>
    </citation>
    <scope>NUCLEOTIDE SEQUENCE [LARGE SCALE GENOMIC DNA]</scope>
    <source>
        <strain evidence="8 9">JCM 16331</strain>
    </source>
</reference>
<comment type="function">
    <text evidence="5">Involved in regulation of DNA replication.</text>
</comment>
<evidence type="ECO:0000256" key="1">
    <source>
        <dbReference type="ARBA" id="ARBA00006184"/>
    </source>
</evidence>
<dbReference type="GO" id="GO:0051301">
    <property type="term" value="P:cell division"/>
    <property type="evidence" value="ECO:0007669"/>
    <property type="project" value="UniProtKB-KW"/>
</dbReference>
<dbReference type="RefSeq" id="WP_188879580.1">
    <property type="nucleotide sequence ID" value="NZ_BMOQ01000007.1"/>
</dbReference>
<dbReference type="PANTHER" id="PTHR10763">
    <property type="entry name" value="CELL DIVISION CONTROL PROTEIN 6-RELATED"/>
    <property type="match status" value="1"/>
</dbReference>
<keyword evidence="8" id="KW-0131">Cell cycle</keyword>
<dbReference type="InterPro" id="IPR015163">
    <property type="entry name" value="Cdc6_C"/>
</dbReference>
<dbReference type="Pfam" id="PF13401">
    <property type="entry name" value="AAA_22"/>
    <property type="match status" value="1"/>
</dbReference>
<dbReference type="InterPro" id="IPR036388">
    <property type="entry name" value="WH-like_DNA-bd_sf"/>
</dbReference>
<dbReference type="HAMAP" id="MF_01407">
    <property type="entry name" value="ORC1_type_DNA_replic_protein"/>
    <property type="match status" value="1"/>
</dbReference>
<dbReference type="Gene3D" id="1.10.8.60">
    <property type="match status" value="1"/>
</dbReference>
<keyword evidence="4 5" id="KW-0067">ATP-binding</keyword>
<name>A0A830GEH9_9EURY</name>
<dbReference type="PANTHER" id="PTHR10763:SF22">
    <property type="entry name" value="ORC1-TYPE DNA REPLICATION PROTEIN"/>
    <property type="match status" value="1"/>
</dbReference>
<dbReference type="InterPro" id="IPR055237">
    <property type="entry name" value="Cdc6_lid"/>
</dbReference>
<keyword evidence="9" id="KW-1185">Reference proteome</keyword>
<dbReference type="InterPro" id="IPR027417">
    <property type="entry name" value="P-loop_NTPase"/>
</dbReference>
<dbReference type="SMART" id="SM00382">
    <property type="entry name" value="AAA"/>
    <property type="match status" value="1"/>
</dbReference>
<protein>
    <recommendedName>
        <fullName evidence="5">ORC1-type DNA replication protein</fullName>
    </recommendedName>
</protein>
<evidence type="ECO:0000256" key="2">
    <source>
        <dbReference type="ARBA" id="ARBA00022705"/>
    </source>
</evidence>
<evidence type="ECO:0000313" key="8">
    <source>
        <dbReference type="EMBL" id="GGN23631.1"/>
    </source>
</evidence>
<evidence type="ECO:0000256" key="4">
    <source>
        <dbReference type="ARBA" id="ARBA00022840"/>
    </source>
</evidence>
<feature type="domain" description="AAA+ ATPase" evidence="6">
    <location>
        <begin position="52"/>
        <end position="238"/>
    </location>
</feature>
<evidence type="ECO:0000256" key="5">
    <source>
        <dbReference type="HAMAP-Rule" id="MF_01407"/>
    </source>
</evidence>
<dbReference type="InterPro" id="IPR003593">
    <property type="entry name" value="AAA+_ATPase"/>
</dbReference>
<dbReference type="OrthoDB" id="195574at2157"/>
<dbReference type="InterPro" id="IPR050311">
    <property type="entry name" value="ORC1/CDC6"/>
</dbReference>
<evidence type="ECO:0000259" key="7">
    <source>
        <dbReference type="SMART" id="SM01074"/>
    </source>
</evidence>
<dbReference type="InterPro" id="IPR036390">
    <property type="entry name" value="WH_DNA-bd_sf"/>
</dbReference>
<dbReference type="SUPFAM" id="SSF52540">
    <property type="entry name" value="P-loop containing nucleoside triphosphate hydrolases"/>
    <property type="match status" value="1"/>
</dbReference>
<comment type="similarity">
    <text evidence="1 5">Belongs to the CDC6/cdc18 family.</text>
</comment>
<gene>
    <name evidence="8" type="ORF">GCM10009021_26600</name>
</gene>
<dbReference type="SMART" id="SM01074">
    <property type="entry name" value="Cdc6_C"/>
    <property type="match status" value="1"/>
</dbReference>
<feature type="binding site" evidence="5">
    <location>
        <position position="210"/>
    </location>
    <ligand>
        <name>ATP</name>
        <dbReference type="ChEBI" id="CHEBI:30616"/>
    </ligand>
</feature>
<evidence type="ECO:0000313" key="9">
    <source>
        <dbReference type="Proteomes" id="UP000608850"/>
    </source>
</evidence>
<evidence type="ECO:0000256" key="3">
    <source>
        <dbReference type="ARBA" id="ARBA00022741"/>
    </source>
</evidence>
<dbReference type="AlphaFoldDB" id="A0A830GEH9"/>
<keyword evidence="3 5" id="KW-0547">Nucleotide-binding</keyword>
<evidence type="ECO:0000259" key="6">
    <source>
        <dbReference type="SMART" id="SM00382"/>
    </source>
</evidence>
<comment type="caution">
    <text evidence="8">The sequence shown here is derived from an EMBL/GenBank/DDBJ whole genome shotgun (WGS) entry which is preliminary data.</text>
</comment>
<keyword evidence="2 5" id="KW-0235">DNA replication</keyword>
<dbReference type="GO" id="GO:0016887">
    <property type="term" value="F:ATP hydrolysis activity"/>
    <property type="evidence" value="ECO:0007669"/>
    <property type="project" value="InterPro"/>
</dbReference>
<organism evidence="8 9">
    <name type="scientific">Halarchaeum nitratireducens</name>
    <dbReference type="NCBI Taxonomy" id="489913"/>
    <lineage>
        <taxon>Archaea</taxon>
        <taxon>Methanobacteriati</taxon>
        <taxon>Methanobacteriota</taxon>
        <taxon>Stenosarchaea group</taxon>
        <taxon>Halobacteria</taxon>
        <taxon>Halobacteriales</taxon>
        <taxon>Halobacteriaceae</taxon>
    </lineage>
</organism>
<dbReference type="EMBL" id="BMOQ01000007">
    <property type="protein sequence ID" value="GGN23631.1"/>
    <property type="molecule type" value="Genomic_DNA"/>
</dbReference>
<feature type="binding site" evidence="5">
    <location>
        <position position="222"/>
    </location>
    <ligand>
        <name>ATP</name>
        <dbReference type="ChEBI" id="CHEBI:30616"/>
    </ligand>
</feature>
<dbReference type="Gene3D" id="1.10.10.10">
    <property type="entry name" value="Winged helix-like DNA-binding domain superfamily/Winged helix DNA-binding domain"/>
    <property type="match status" value="1"/>
</dbReference>
<dbReference type="SUPFAM" id="SSF46785">
    <property type="entry name" value="Winged helix' DNA-binding domain"/>
    <property type="match status" value="1"/>
</dbReference>